<dbReference type="SUPFAM" id="SSF56655">
    <property type="entry name" value="Carbohydrate phosphatase"/>
    <property type="match status" value="1"/>
</dbReference>
<dbReference type="PANTHER" id="PTHR20854:SF4">
    <property type="entry name" value="INOSITOL-1-MONOPHOSPHATASE-RELATED"/>
    <property type="match status" value="1"/>
</dbReference>
<keyword evidence="7 8" id="KW-0460">Magnesium</keyword>
<dbReference type="Proteomes" id="UP000515928">
    <property type="component" value="Chromosome"/>
</dbReference>
<keyword evidence="10" id="KW-1185">Reference proteome</keyword>
<dbReference type="GO" id="GO:0008934">
    <property type="term" value="F:inositol monophosphate 1-phosphatase activity"/>
    <property type="evidence" value="ECO:0007669"/>
    <property type="project" value="TreeGrafter"/>
</dbReference>
<reference evidence="9 10" key="1">
    <citation type="submission" date="2020-08" db="EMBL/GenBank/DDBJ databases">
        <title>Genome sequence of Erysipelothrix inopinata DSM 15511T.</title>
        <authorList>
            <person name="Hyun D.-W."/>
            <person name="Bae J.-W."/>
        </authorList>
    </citation>
    <scope>NUCLEOTIDE SEQUENCE [LARGE SCALE GENOMIC DNA]</scope>
    <source>
        <strain evidence="9 10">DSM 15511</strain>
    </source>
</reference>
<organism evidence="9 10">
    <name type="scientific">Erysipelothrix inopinata</name>
    <dbReference type="NCBI Taxonomy" id="225084"/>
    <lineage>
        <taxon>Bacteria</taxon>
        <taxon>Bacillati</taxon>
        <taxon>Bacillota</taxon>
        <taxon>Erysipelotrichia</taxon>
        <taxon>Erysipelotrichales</taxon>
        <taxon>Erysipelotrichaceae</taxon>
        <taxon>Erysipelothrix</taxon>
    </lineage>
</organism>
<dbReference type="CDD" id="cd01637">
    <property type="entry name" value="IMPase_like"/>
    <property type="match status" value="1"/>
</dbReference>
<dbReference type="InterPro" id="IPR020552">
    <property type="entry name" value="Inositol_monoPase_Li-sen"/>
</dbReference>
<dbReference type="RefSeq" id="WP_187534647.1">
    <property type="nucleotide sequence ID" value="NZ_CBCSHU010000028.1"/>
</dbReference>
<dbReference type="Pfam" id="PF00459">
    <property type="entry name" value="Inositol_P"/>
    <property type="match status" value="1"/>
</dbReference>
<dbReference type="AlphaFoldDB" id="A0A7G9S0S1"/>
<evidence type="ECO:0000256" key="1">
    <source>
        <dbReference type="ARBA" id="ARBA00001033"/>
    </source>
</evidence>
<protein>
    <recommendedName>
        <fullName evidence="4">inositol-phosphate phosphatase</fullName>
        <ecNumber evidence="4">3.1.3.25</ecNumber>
    </recommendedName>
</protein>
<dbReference type="EMBL" id="CP060715">
    <property type="protein sequence ID" value="QNN61446.1"/>
    <property type="molecule type" value="Genomic_DNA"/>
</dbReference>
<dbReference type="FunFam" id="3.30.540.10:FF:000003">
    <property type="entry name" value="Inositol-1-monophosphatase"/>
    <property type="match status" value="1"/>
</dbReference>
<dbReference type="InterPro" id="IPR020583">
    <property type="entry name" value="Inositol_monoP_metal-BS"/>
</dbReference>
<gene>
    <name evidence="9" type="ORF">H9L01_03530</name>
</gene>
<dbReference type="KEGG" id="eio:H9L01_03530"/>
<keyword evidence="6" id="KW-0378">Hydrolase</keyword>
<dbReference type="GO" id="GO:0046854">
    <property type="term" value="P:phosphatidylinositol phosphate biosynthetic process"/>
    <property type="evidence" value="ECO:0007669"/>
    <property type="project" value="InterPro"/>
</dbReference>
<feature type="binding site" evidence="8">
    <location>
        <position position="65"/>
    </location>
    <ligand>
        <name>Mg(2+)</name>
        <dbReference type="ChEBI" id="CHEBI:18420"/>
        <label>1</label>
        <note>catalytic</note>
    </ligand>
</feature>
<evidence type="ECO:0000256" key="2">
    <source>
        <dbReference type="ARBA" id="ARBA00001946"/>
    </source>
</evidence>
<evidence type="ECO:0000313" key="9">
    <source>
        <dbReference type="EMBL" id="QNN61446.1"/>
    </source>
</evidence>
<dbReference type="Gene3D" id="3.30.540.10">
    <property type="entry name" value="Fructose-1,6-Bisphosphatase, subunit A, domain 1"/>
    <property type="match status" value="1"/>
</dbReference>
<dbReference type="PRINTS" id="PR00378">
    <property type="entry name" value="LIIMPHPHTASE"/>
</dbReference>
<dbReference type="PROSITE" id="PS00629">
    <property type="entry name" value="IMP_1"/>
    <property type="match status" value="1"/>
</dbReference>
<accession>A0A7G9S0S1</accession>
<dbReference type="EC" id="3.1.3.25" evidence="4"/>
<proteinExistence type="predicted"/>
<dbReference type="GO" id="GO:0007165">
    <property type="term" value="P:signal transduction"/>
    <property type="evidence" value="ECO:0007669"/>
    <property type="project" value="TreeGrafter"/>
</dbReference>
<dbReference type="PANTHER" id="PTHR20854">
    <property type="entry name" value="INOSITOL MONOPHOSPHATASE"/>
    <property type="match status" value="1"/>
</dbReference>
<dbReference type="Gene3D" id="3.40.190.80">
    <property type="match status" value="1"/>
</dbReference>
<dbReference type="PRINTS" id="PR00377">
    <property type="entry name" value="IMPHPHTASES"/>
</dbReference>
<dbReference type="GO" id="GO:0006021">
    <property type="term" value="P:inositol biosynthetic process"/>
    <property type="evidence" value="ECO:0007669"/>
    <property type="project" value="UniProtKB-UniPathway"/>
</dbReference>
<evidence type="ECO:0000256" key="8">
    <source>
        <dbReference type="PIRSR" id="PIRSR600760-2"/>
    </source>
</evidence>
<evidence type="ECO:0000256" key="3">
    <source>
        <dbReference type="ARBA" id="ARBA00005152"/>
    </source>
</evidence>
<evidence type="ECO:0000313" key="10">
    <source>
        <dbReference type="Proteomes" id="UP000515928"/>
    </source>
</evidence>
<feature type="binding site" evidence="8">
    <location>
        <position position="84"/>
    </location>
    <ligand>
        <name>Mg(2+)</name>
        <dbReference type="ChEBI" id="CHEBI:18420"/>
        <label>1</label>
        <note>catalytic</note>
    </ligand>
</feature>
<evidence type="ECO:0000256" key="6">
    <source>
        <dbReference type="ARBA" id="ARBA00022801"/>
    </source>
</evidence>
<name>A0A7G9S0S1_9FIRM</name>
<comment type="pathway">
    <text evidence="3">Polyol metabolism; myo-inositol biosynthesis; myo-inositol from D-glucose 6-phosphate: step 2/2.</text>
</comment>
<dbReference type="InterPro" id="IPR000760">
    <property type="entry name" value="Inositol_monophosphatase-like"/>
</dbReference>
<keyword evidence="5 8" id="KW-0479">Metal-binding</keyword>
<dbReference type="UniPathway" id="UPA00823">
    <property type="reaction ID" value="UER00788"/>
</dbReference>
<evidence type="ECO:0000256" key="7">
    <source>
        <dbReference type="ARBA" id="ARBA00022842"/>
    </source>
</evidence>
<feature type="binding site" evidence="8">
    <location>
        <position position="83"/>
    </location>
    <ligand>
        <name>Mg(2+)</name>
        <dbReference type="ChEBI" id="CHEBI:18420"/>
        <label>1</label>
        <note>catalytic</note>
    </ligand>
</feature>
<evidence type="ECO:0000256" key="4">
    <source>
        <dbReference type="ARBA" id="ARBA00013106"/>
    </source>
</evidence>
<dbReference type="InterPro" id="IPR020550">
    <property type="entry name" value="Inositol_monophosphatase_CS"/>
</dbReference>
<feature type="binding site" evidence="8">
    <location>
        <position position="205"/>
    </location>
    <ligand>
        <name>Mg(2+)</name>
        <dbReference type="ChEBI" id="CHEBI:18420"/>
        <label>1</label>
        <note>catalytic</note>
    </ligand>
</feature>
<dbReference type="GO" id="GO:0046872">
    <property type="term" value="F:metal ion binding"/>
    <property type="evidence" value="ECO:0007669"/>
    <property type="project" value="UniProtKB-KW"/>
</dbReference>
<sequence>MNKYNVARQSVLEAGSLIKNMMQEDIQVDIKSSASDFVTNVDKQVEKFLVDTINNSFPNQNYLTEENTRDFIGLENLWIIDPIDGTTNFVYKKRDFCISLAYYEKGMPVFGLVYDVMNNELFEAKTGNGAFLNGEKLALLDQKRPLSESVISGDVYRPNFFKATPSEIKRQIIAHRFLGSGALEICHVAANMSQAYVFNSLKVWDCAAAVIILTEVGGTFLMGTQVNQLVFDQQGHLFIGAANSLIMKGIETWL</sequence>
<comment type="cofactor">
    <cofactor evidence="2 8">
        <name>Mg(2+)</name>
        <dbReference type="ChEBI" id="CHEBI:18420"/>
    </cofactor>
</comment>
<comment type="catalytic activity">
    <reaction evidence="1">
        <text>a myo-inositol phosphate + H2O = myo-inositol + phosphate</text>
        <dbReference type="Rhea" id="RHEA:24056"/>
        <dbReference type="ChEBI" id="CHEBI:15377"/>
        <dbReference type="ChEBI" id="CHEBI:17268"/>
        <dbReference type="ChEBI" id="CHEBI:43474"/>
        <dbReference type="ChEBI" id="CHEBI:84139"/>
        <dbReference type="EC" id="3.1.3.25"/>
    </reaction>
</comment>
<feature type="binding site" evidence="8">
    <location>
        <position position="81"/>
    </location>
    <ligand>
        <name>Mg(2+)</name>
        <dbReference type="ChEBI" id="CHEBI:18420"/>
        <label>1</label>
        <note>catalytic</note>
    </ligand>
</feature>
<evidence type="ECO:0000256" key="5">
    <source>
        <dbReference type="ARBA" id="ARBA00022723"/>
    </source>
</evidence>
<dbReference type="PROSITE" id="PS00630">
    <property type="entry name" value="IMP_2"/>
    <property type="match status" value="1"/>
</dbReference>